<keyword evidence="3" id="KW-1185">Reference proteome</keyword>
<comment type="caution">
    <text evidence="2">The sequence shown here is derived from an EMBL/GenBank/DDBJ whole genome shotgun (WGS) entry which is preliminary data.</text>
</comment>
<feature type="transmembrane region" description="Helical" evidence="1">
    <location>
        <begin position="82"/>
        <end position="109"/>
    </location>
</feature>
<accession>A0A1X2HTS4</accession>
<dbReference type="Proteomes" id="UP000242180">
    <property type="component" value="Unassembled WGS sequence"/>
</dbReference>
<keyword evidence="1" id="KW-0812">Transmembrane</keyword>
<keyword evidence="1" id="KW-0472">Membrane</keyword>
<dbReference type="OrthoDB" id="2448307at2759"/>
<proteinExistence type="predicted"/>
<feature type="non-terminal residue" evidence="2">
    <location>
        <position position="166"/>
    </location>
</feature>
<dbReference type="GO" id="GO:0005794">
    <property type="term" value="C:Golgi apparatus"/>
    <property type="evidence" value="ECO:0007669"/>
    <property type="project" value="TreeGrafter"/>
</dbReference>
<dbReference type="STRING" id="13706.A0A1X2HTS4"/>
<dbReference type="PANTHER" id="PTHR34391:SF2">
    <property type="entry name" value="TRP C-TERMINAL DOMAIN-CONTAINING PROTEIN"/>
    <property type="match status" value="1"/>
</dbReference>
<keyword evidence="1" id="KW-1133">Transmembrane helix</keyword>
<dbReference type="InParanoid" id="A0A1X2HTS4"/>
<dbReference type="PANTHER" id="PTHR34391">
    <property type="entry name" value="UPF0658 GOLGI APPARATUS MEMBRANE PROTEIN C1952.10C-RELATED"/>
    <property type="match status" value="1"/>
</dbReference>
<protein>
    <submittedName>
        <fullName evidence="2">Uncharacterized protein</fullName>
    </submittedName>
</protein>
<evidence type="ECO:0000313" key="3">
    <source>
        <dbReference type="Proteomes" id="UP000242180"/>
    </source>
</evidence>
<reference evidence="2 3" key="1">
    <citation type="submission" date="2016-07" db="EMBL/GenBank/DDBJ databases">
        <title>Pervasive Adenine N6-methylation of Active Genes in Fungi.</title>
        <authorList>
            <consortium name="DOE Joint Genome Institute"/>
            <person name="Mondo S.J."/>
            <person name="Dannebaum R.O."/>
            <person name="Kuo R.C."/>
            <person name="Labutti K."/>
            <person name="Haridas S."/>
            <person name="Kuo A."/>
            <person name="Salamov A."/>
            <person name="Ahrendt S.R."/>
            <person name="Lipzen A."/>
            <person name="Sullivan W."/>
            <person name="Andreopoulos W.B."/>
            <person name="Clum A."/>
            <person name="Lindquist E."/>
            <person name="Daum C."/>
            <person name="Ramamoorthy G.K."/>
            <person name="Gryganskyi A."/>
            <person name="Culley D."/>
            <person name="Magnuson J.K."/>
            <person name="James T.Y."/>
            <person name="O'Malley M.A."/>
            <person name="Stajich J.E."/>
            <person name="Spatafora J.W."/>
            <person name="Visel A."/>
            <person name="Grigoriev I.V."/>
        </authorList>
    </citation>
    <scope>NUCLEOTIDE SEQUENCE [LARGE SCALE GENOMIC DNA]</scope>
    <source>
        <strain evidence="2 3">NRRL 2496</strain>
    </source>
</reference>
<dbReference type="EMBL" id="MCGN01000001">
    <property type="protein sequence ID" value="ORZ02977.1"/>
    <property type="molecule type" value="Genomic_DNA"/>
</dbReference>
<dbReference type="AlphaFoldDB" id="A0A1X2HTS4"/>
<gene>
    <name evidence="2" type="ORF">BCR43DRAFT_482506</name>
</gene>
<feature type="transmembrane region" description="Helical" evidence="1">
    <location>
        <begin position="121"/>
        <end position="144"/>
    </location>
</feature>
<evidence type="ECO:0000313" key="2">
    <source>
        <dbReference type="EMBL" id="ORZ02977.1"/>
    </source>
</evidence>
<dbReference type="InterPro" id="IPR040410">
    <property type="entry name" value="UPF0658_Golgi"/>
</dbReference>
<evidence type="ECO:0000256" key="1">
    <source>
        <dbReference type="SAM" id="Phobius"/>
    </source>
</evidence>
<name>A0A1X2HTS4_SYNRA</name>
<organism evidence="2 3">
    <name type="scientific">Syncephalastrum racemosum</name>
    <name type="common">Filamentous fungus</name>
    <dbReference type="NCBI Taxonomy" id="13706"/>
    <lineage>
        <taxon>Eukaryota</taxon>
        <taxon>Fungi</taxon>
        <taxon>Fungi incertae sedis</taxon>
        <taxon>Mucoromycota</taxon>
        <taxon>Mucoromycotina</taxon>
        <taxon>Mucoromycetes</taxon>
        <taxon>Mucorales</taxon>
        <taxon>Syncephalastraceae</taxon>
        <taxon>Syncephalastrum</taxon>
    </lineage>
</organism>
<sequence length="166" mass="19302">MQASKWTRLFLLLGFLQVMVTIPILIATLVITADGRGRVYSTSAAMRDEVRYLSNKGVRVRIENIWFILYEVWRVWLVVDGIIHWNSLAVIAATVSCYFSGALGIMQIIETIKWRNSIETNLYLQIAMTIVVWLLVFPTTFVAYKLFKDFGWYVYRRIGPELRLQS</sequence>
<feature type="transmembrane region" description="Helical" evidence="1">
    <location>
        <begin position="9"/>
        <end position="31"/>
    </location>
</feature>